<feature type="domain" description="HTH araC/xylS-type" evidence="4">
    <location>
        <begin position="196"/>
        <end position="294"/>
    </location>
</feature>
<dbReference type="EMBL" id="JACHCF010000001">
    <property type="protein sequence ID" value="MBB5619362.1"/>
    <property type="molecule type" value="Genomic_DNA"/>
</dbReference>
<keyword evidence="1" id="KW-0805">Transcription regulation</keyword>
<dbReference type="InterPro" id="IPR018060">
    <property type="entry name" value="HTH_AraC"/>
</dbReference>
<keyword evidence="3" id="KW-0804">Transcription</keyword>
<dbReference type="InterPro" id="IPR009057">
    <property type="entry name" value="Homeodomain-like_sf"/>
</dbReference>
<accession>A0A7W8YPB8</accession>
<evidence type="ECO:0000259" key="4">
    <source>
        <dbReference type="PROSITE" id="PS01124"/>
    </source>
</evidence>
<dbReference type="Gene3D" id="2.60.120.10">
    <property type="entry name" value="Jelly Rolls"/>
    <property type="match status" value="1"/>
</dbReference>
<dbReference type="PROSITE" id="PS01124">
    <property type="entry name" value="HTH_ARAC_FAMILY_2"/>
    <property type="match status" value="1"/>
</dbReference>
<evidence type="ECO:0000256" key="1">
    <source>
        <dbReference type="ARBA" id="ARBA00023015"/>
    </source>
</evidence>
<dbReference type="Pfam" id="PF02311">
    <property type="entry name" value="AraC_binding"/>
    <property type="match status" value="1"/>
</dbReference>
<dbReference type="Proteomes" id="UP000537718">
    <property type="component" value="Unassembled WGS sequence"/>
</dbReference>
<gene>
    <name evidence="5" type="ORF">HDE69_000398</name>
</gene>
<dbReference type="InterPro" id="IPR003313">
    <property type="entry name" value="AraC-bd"/>
</dbReference>
<organism evidence="5 6">
    <name type="scientific">Pedobacter cryoconitis</name>
    <dbReference type="NCBI Taxonomy" id="188932"/>
    <lineage>
        <taxon>Bacteria</taxon>
        <taxon>Pseudomonadati</taxon>
        <taxon>Bacteroidota</taxon>
        <taxon>Sphingobacteriia</taxon>
        <taxon>Sphingobacteriales</taxon>
        <taxon>Sphingobacteriaceae</taxon>
        <taxon>Pedobacter</taxon>
    </lineage>
</organism>
<evidence type="ECO:0000313" key="5">
    <source>
        <dbReference type="EMBL" id="MBB5619362.1"/>
    </source>
</evidence>
<dbReference type="PANTHER" id="PTHR43280:SF32">
    <property type="entry name" value="TRANSCRIPTIONAL REGULATORY PROTEIN"/>
    <property type="match status" value="1"/>
</dbReference>
<dbReference type="GO" id="GO:0003700">
    <property type="term" value="F:DNA-binding transcription factor activity"/>
    <property type="evidence" value="ECO:0007669"/>
    <property type="project" value="InterPro"/>
</dbReference>
<dbReference type="Gene3D" id="1.10.10.60">
    <property type="entry name" value="Homeodomain-like"/>
    <property type="match status" value="1"/>
</dbReference>
<evidence type="ECO:0000256" key="2">
    <source>
        <dbReference type="ARBA" id="ARBA00023125"/>
    </source>
</evidence>
<dbReference type="SMART" id="SM00342">
    <property type="entry name" value="HTH_ARAC"/>
    <property type="match status" value="1"/>
</dbReference>
<evidence type="ECO:0000256" key="3">
    <source>
        <dbReference type="ARBA" id="ARBA00023163"/>
    </source>
</evidence>
<keyword evidence="2 5" id="KW-0238">DNA-binding</keyword>
<dbReference type="InterPro" id="IPR020449">
    <property type="entry name" value="Tscrpt_reg_AraC-type_HTH"/>
</dbReference>
<dbReference type="Pfam" id="PF12833">
    <property type="entry name" value="HTH_18"/>
    <property type="match status" value="1"/>
</dbReference>
<dbReference type="PANTHER" id="PTHR43280">
    <property type="entry name" value="ARAC-FAMILY TRANSCRIPTIONAL REGULATOR"/>
    <property type="match status" value="1"/>
</dbReference>
<evidence type="ECO:0000313" key="6">
    <source>
        <dbReference type="Proteomes" id="UP000537718"/>
    </source>
</evidence>
<dbReference type="SUPFAM" id="SSF51215">
    <property type="entry name" value="Regulatory protein AraC"/>
    <property type="match status" value="1"/>
</dbReference>
<dbReference type="PRINTS" id="PR00032">
    <property type="entry name" value="HTHARAC"/>
</dbReference>
<dbReference type="GO" id="GO:0043565">
    <property type="term" value="F:sequence-specific DNA binding"/>
    <property type="evidence" value="ECO:0007669"/>
    <property type="project" value="InterPro"/>
</dbReference>
<dbReference type="AlphaFoldDB" id="A0A7W8YPB8"/>
<dbReference type="SUPFAM" id="SSF46689">
    <property type="entry name" value="Homeodomain-like"/>
    <property type="match status" value="1"/>
</dbReference>
<protein>
    <submittedName>
        <fullName evidence="5">AraC-like DNA-binding protein</fullName>
    </submittedName>
</protein>
<comment type="caution">
    <text evidence="5">The sequence shown here is derived from an EMBL/GenBank/DDBJ whole genome shotgun (WGS) entry which is preliminary data.</text>
</comment>
<reference evidence="5 6" key="1">
    <citation type="submission" date="2020-08" db="EMBL/GenBank/DDBJ databases">
        <title>Genomic Encyclopedia of Type Strains, Phase IV (KMG-V): Genome sequencing to study the core and pangenomes of soil and plant-associated prokaryotes.</title>
        <authorList>
            <person name="Whitman W."/>
        </authorList>
    </citation>
    <scope>NUCLEOTIDE SEQUENCE [LARGE SCALE GENOMIC DNA]</scope>
    <source>
        <strain evidence="5 6">MP7CTX6</strain>
    </source>
</reference>
<sequence length="296" mass="34794">MKESKISEYHLHKDLPEKRQFEIFSLKEYLEKNTPDTIRPHIHSFYQVLWFYKGNGAHFVDFKKYEVHPGTLFFIGKNQVHYFDEYSGYEGVMIHFNERFLMQNENDVNFFLKYSLFNDPYQQPFCKISAHAEKDLKVLMSQINSELDKAGDFGQLELLRSYLNAFLIFAQREKGNININKENKLYAADEKHLQLLRFIDLVESNYQNGLTISAYAALLNISSKTLTDLTNKIIFKTPSMVIQERIMIEAQRLLAHSGLNVNQIGYKLGFEDPSYFVKYFKKHAKFSPGEFRKSIS</sequence>
<dbReference type="InterPro" id="IPR037923">
    <property type="entry name" value="HTH-like"/>
</dbReference>
<dbReference type="RefSeq" id="WP_183865512.1">
    <property type="nucleotide sequence ID" value="NZ_JACHCF010000001.1"/>
</dbReference>
<name>A0A7W8YPB8_9SPHI</name>
<dbReference type="InterPro" id="IPR014710">
    <property type="entry name" value="RmlC-like_jellyroll"/>
</dbReference>
<proteinExistence type="predicted"/>